<evidence type="ECO:0000256" key="4">
    <source>
        <dbReference type="ARBA" id="ARBA00022737"/>
    </source>
</evidence>
<evidence type="ECO:0000313" key="10">
    <source>
        <dbReference type="Proteomes" id="UP000682811"/>
    </source>
</evidence>
<feature type="domain" description="4Fe-4S ferredoxin-type" evidence="8">
    <location>
        <begin position="302"/>
        <end position="333"/>
    </location>
</feature>
<dbReference type="RefSeq" id="WP_212978830.1">
    <property type="nucleotide sequence ID" value="NZ_AP025343.1"/>
</dbReference>
<dbReference type="SUPFAM" id="SSF46548">
    <property type="entry name" value="alpha-helical ferredoxin"/>
    <property type="match status" value="1"/>
</dbReference>
<dbReference type="InterPro" id="IPR003741">
    <property type="entry name" value="LUD_dom"/>
</dbReference>
<dbReference type="Pfam" id="PF11870">
    <property type="entry name" value="LutB_C"/>
    <property type="match status" value="1"/>
</dbReference>
<dbReference type="GO" id="GO:0051539">
    <property type="term" value="F:4 iron, 4 sulfur cluster binding"/>
    <property type="evidence" value="ECO:0007669"/>
    <property type="project" value="UniProtKB-KW"/>
</dbReference>
<dbReference type="PANTHER" id="PTHR47153">
    <property type="entry name" value="LACTATE UTILIZATION PROTEIN B"/>
    <property type="match status" value="1"/>
</dbReference>
<keyword evidence="6" id="KW-0408">Iron</keyword>
<dbReference type="NCBIfam" id="TIGR00273">
    <property type="entry name" value="LutB/LldF family L-lactate oxidation iron-sulfur protein"/>
    <property type="match status" value="1"/>
</dbReference>
<dbReference type="Gene3D" id="3.40.50.10420">
    <property type="entry name" value="NagB/RpiA/CoA transferase-like"/>
    <property type="match status" value="1"/>
</dbReference>
<evidence type="ECO:0000256" key="6">
    <source>
        <dbReference type="ARBA" id="ARBA00023004"/>
    </source>
</evidence>
<keyword evidence="1" id="KW-0813">Transport</keyword>
<dbReference type="InterPro" id="IPR017896">
    <property type="entry name" value="4Fe4S_Fe-S-bd"/>
</dbReference>
<dbReference type="GO" id="GO:0046872">
    <property type="term" value="F:metal ion binding"/>
    <property type="evidence" value="ECO:0007669"/>
    <property type="project" value="UniProtKB-KW"/>
</dbReference>
<dbReference type="PANTHER" id="PTHR47153:SF2">
    <property type="entry name" value="LACTATE UTILIZATION PROTEIN B"/>
    <property type="match status" value="1"/>
</dbReference>
<keyword evidence="4" id="KW-0677">Repeat</keyword>
<dbReference type="InterPro" id="IPR024569">
    <property type="entry name" value="LutB_C"/>
</dbReference>
<proteinExistence type="predicted"/>
<dbReference type="PROSITE" id="PS00198">
    <property type="entry name" value="4FE4S_FER_1"/>
    <property type="match status" value="1"/>
</dbReference>
<accession>A0A920CT82</accession>
<dbReference type="InterPro" id="IPR037171">
    <property type="entry name" value="NagB/RpiA_transferase-like"/>
</dbReference>
<evidence type="ECO:0000256" key="5">
    <source>
        <dbReference type="ARBA" id="ARBA00022982"/>
    </source>
</evidence>
<evidence type="ECO:0000256" key="1">
    <source>
        <dbReference type="ARBA" id="ARBA00022448"/>
    </source>
</evidence>
<dbReference type="InterPro" id="IPR017900">
    <property type="entry name" value="4Fe4S_Fe_S_CS"/>
</dbReference>
<keyword evidence="3" id="KW-0479">Metal-binding</keyword>
<evidence type="ECO:0000256" key="7">
    <source>
        <dbReference type="ARBA" id="ARBA00023014"/>
    </source>
</evidence>
<evidence type="ECO:0000259" key="8">
    <source>
        <dbReference type="PROSITE" id="PS51379"/>
    </source>
</evidence>
<organism evidence="9 10">
    <name type="scientific">Paenibacillus azoreducens</name>
    <dbReference type="NCBI Taxonomy" id="116718"/>
    <lineage>
        <taxon>Bacteria</taxon>
        <taxon>Bacillati</taxon>
        <taxon>Bacillota</taxon>
        <taxon>Bacilli</taxon>
        <taxon>Bacillales</taxon>
        <taxon>Paenibacillaceae</taxon>
        <taxon>Paenibacillus</taxon>
    </lineage>
</organism>
<name>A0A920CT82_9BACL</name>
<comment type="caution">
    <text evidence="9">The sequence shown here is derived from an EMBL/GenBank/DDBJ whole genome shotgun (WGS) entry which is preliminary data.</text>
</comment>
<dbReference type="InterPro" id="IPR004452">
    <property type="entry name" value="LutB/LldF"/>
</dbReference>
<dbReference type="SUPFAM" id="SSF100950">
    <property type="entry name" value="NagB/RpiA/CoA transferase-like"/>
    <property type="match status" value="1"/>
</dbReference>
<dbReference type="Pfam" id="PF02589">
    <property type="entry name" value="LUD_dom"/>
    <property type="match status" value="1"/>
</dbReference>
<dbReference type="Proteomes" id="UP000682811">
    <property type="component" value="Unassembled WGS sequence"/>
</dbReference>
<dbReference type="Pfam" id="PF13183">
    <property type="entry name" value="Fer4_8"/>
    <property type="match status" value="1"/>
</dbReference>
<reference evidence="9 10" key="1">
    <citation type="submission" date="2021-03" db="EMBL/GenBank/DDBJ databases">
        <title>Antimicrobial resistance genes in bacteria isolated from Japanese honey, and their potential for conferring macrolide and lincosamide resistance in the American foulbrood pathogen Paenibacillus larvae.</title>
        <authorList>
            <person name="Okamoto M."/>
            <person name="Kumagai M."/>
            <person name="Kanamori H."/>
            <person name="Takamatsu D."/>
        </authorList>
    </citation>
    <scope>NUCLEOTIDE SEQUENCE [LARGE SCALE GENOMIC DNA]</scope>
    <source>
        <strain evidence="9 10">J34TS1</strain>
    </source>
</reference>
<dbReference type="AlphaFoldDB" id="A0A920CT82"/>
<keyword evidence="5" id="KW-0249">Electron transport</keyword>
<dbReference type="InterPro" id="IPR009051">
    <property type="entry name" value="Helical_ferredxn"/>
</dbReference>
<sequence>MSKPQGSNVKERAKSALKDEFLTGAVKFTTERLKNSKLAAAAEHGNWEEWRERGRQIRAHTVAHLDYYLSRFIANARAQGVHVHFAPQAKDAARIAIEIAKHKGAKTVVKSKSMVSEEVHINEAFQKIGIESIESDLGEYIIQLADEPPSHIIIPAIHKNRQQIADLLSKEAGETLAPETKVLAGFARRKLRDRFLEADIGLTGCNFGIAETGSIVIFENEGNARMVSTVPKTQITLMGMERIIPSWDDLEVMATLLPRSATGQRLTVYMSGITGPRRMEDGDGPEEMHLIIVDNGRSLQLGDPEFQELLNCIRCGACLNACPVYRHIGGHSYPGTYSGPIGAVLTPALNSNVQQWHDIANASSLCGACYEACPVKIPLHDMLVYLRNRKVERGAAASGEKMAMKGFKLLMGSHTRLKRAVKAGRIGQKLLVRDGYIKSRIGPLGGWTAYRHLPALPARSFREQWTEVSAAAEKSFKPMDEEIKSRMEEIVRGRAQGGHRT</sequence>
<dbReference type="EMBL" id="BORT01000011">
    <property type="protein sequence ID" value="GIO48132.1"/>
    <property type="molecule type" value="Genomic_DNA"/>
</dbReference>
<dbReference type="PROSITE" id="PS51379">
    <property type="entry name" value="4FE4S_FER_2"/>
    <property type="match status" value="1"/>
</dbReference>
<evidence type="ECO:0000313" key="9">
    <source>
        <dbReference type="EMBL" id="GIO48132.1"/>
    </source>
</evidence>
<dbReference type="GO" id="GO:0006089">
    <property type="term" value="P:lactate metabolic process"/>
    <property type="evidence" value="ECO:0007669"/>
    <property type="project" value="InterPro"/>
</dbReference>
<dbReference type="Gene3D" id="1.10.1060.10">
    <property type="entry name" value="Alpha-helical ferredoxin"/>
    <property type="match status" value="1"/>
</dbReference>
<evidence type="ECO:0000256" key="3">
    <source>
        <dbReference type="ARBA" id="ARBA00022723"/>
    </source>
</evidence>
<evidence type="ECO:0000256" key="2">
    <source>
        <dbReference type="ARBA" id="ARBA00022485"/>
    </source>
</evidence>
<protein>
    <submittedName>
        <fullName evidence="9">Iron-sulfur cluster-binding protein</fullName>
    </submittedName>
</protein>
<keyword evidence="10" id="KW-1185">Reference proteome</keyword>
<dbReference type="InterPro" id="IPR024185">
    <property type="entry name" value="FTHF_cligase-like_sf"/>
</dbReference>
<keyword evidence="7" id="KW-0411">Iron-sulfur</keyword>
<gene>
    <name evidence="9" type="ORF">J34TS1_28970</name>
</gene>
<keyword evidence="2" id="KW-0004">4Fe-4S</keyword>